<reference evidence="3" key="1">
    <citation type="journal article" date="2014" name="Front. Microbiol.">
        <title>High frequency of phylogenetically diverse reductive dehalogenase-homologous genes in deep subseafloor sedimentary metagenomes.</title>
        <authorList>
            <person name="Kawai M."/>
            <person name="Futagami T."/>
            <person name="Toyoda A."/>
            <person name="Takaki Y."/>
            <person name="Nishi S."/>
            <person name="Hori S."/>
            <person name="Arai W."/>
            <person name="Tsubouchi T."/>
            <person name="Morono Y."/>
            <person name="Uchiyama I."/>
            <person name="Ito T."/>
            <person name="Fujiyama A."/>
            <person name="Inagaki F."/>
            <person name="Takami H."/>
        </authorList>
    </citation>
    <scope>NUCLEOTIDE SEQUENCE</scope>
    <source>
        <strain evidence="3">Expedition CK06-06</strain>
    </source>
</reference>
<dbReference type="EMBL" id="BARV01001000">
    <property type="protein sequence ID" value="GAH90962.1"/>
    <property type="molecule type" value="Genomic_DNA"/>
</dbReference>
<evidence type="ECO:0000313" key="3">
    <source>
        <dbReference type="EMBL" id="GAH90962.1"/>
    </source>
</evidence>
<feature type="domain" description="DUF4342" evidence="2">
    <location>
        <begin position="2"/>
        <end position="75"/>
    </location>
</feature>
<evidence type="ECO:0000259" key="2">
    <source>
        <dbReference type="Pfam" id="PF14242"/>
    </source>
</evidence>
<keyword evidence="1" id="KW-0812">Transmembrane</keyword>
<evidence type="ECO:0000256" key="1">
    <source>
        <dbReference type="SAM" id="Phobius"/>
    </source>
</evidence>
<organism evidence="3">
    <name type="scientific">marine sediment metagenome</name>
    <dbReference type="NCBI Taxonomy" id="412755"/>
    <lineage>
        <taxon>unclassified sequences</taxon>
        <taxon>metagenomes</taxon>
        <taxon>ecological metagenomes</taxon>
    </lineage>
</organism>
<proteinExistence type="predicted"/>
<protein>
    <recommendedName>
        <fullName evidence="2">DUF4342 domain-containing protein</fullName>
    </recommendedName>
</protein>
<dbReference type="Pfam" id="PF14242">
    <property type="entry name" value="DUF4342"/>
    <property type="match status" value="1"/>
</dbReference>
<sequence length="76" mass="8156">MTEEFKVKGEDLLSKIKELVKEGNIRKITIKSEEGKTLIQIPLTVGVVGIVLLPVWAAIGAIAAVVTKATISIERG</sequence>
<gene>
    <name evidence="3" type="ORF">S06H3_03161</name>
    <name evidence="4" type="ORF">S06H3_03599</name>
</gene>
<dbReference type="EMBL" id="BARV01001188">
    <property type="protein sequence ID" value="GAH93081.1"/>
    <property type="molecule type" value="Genomic_DNA"/>
</dbReference>
<keyword evidence="1" id="KW-0472">Membrane</keyword>
<comment type="caution">
    <text evidence="3">The sequence shown here is derived from an EMBL/GenBank/DDBJ whole genome shotgun (WGS) entry which is preliminary data.</text>
</comment>
<accession>X1JAJ6</accession>
<evidence type="ECO:0000313" key="4">
    <source>
        <dbReference type="EMBL" id="GAH93081.1"/>
    </source>
</evidence>
<name>X1JAJ6_9ZZZZ</name>
<dbReference type="InterPro" id="IPR025642">
    <property type="entry name" value="DUF4342"/>
</dbReference>
<dbReference type="AlphaFoldDB" id="X1JAJ6"/>
<feature type="transmembrane region" description="Helical" evidence="1">
    <location>
        <begin position="41"/>
        <end position="66"/>
    </location>
</feature>
<keyword evidence="1" id="KW-1133">Transmembrane helix</keyword>